<evidence type="ECO:0000313" key="3">
    <source>
        <dbReference type="Proteomes" id="UP000195570"/>
    </source>
</evidence>
<dbReference type="AlphaFoldDB" id="A0A1G4IKU9"/>
<protein>
    <submittedName>
        <fullName evidence="2">Uncharacterized protein</fullName>
    </submittedName>
</protein>
<dbReference type="RefSeq" id="XP_067083573.1">
    <property type="nucleotide sequence ID" value="XM_067227472.1"/>
</dbReference>
<feature type="compositionally biased region" description="Polar residues" evidence="1">
    <location>
        <begin position="60"/>
        <end position="80"/>
    </location>
</feature>
<keyword evidence="3" id="KW-1185">Reference proteome</keyword>
<name>A0A1G4IKU9_TRYEQ</name>
<comment type="caution">
    <text evidence="2">The sequence shown here is derived from an EMBL/GenBank/DDBJ whole genome shotgun (WGS) entry which is preliminary data.</text>
</comment>
<sequence length="413" mass="44016">MNNGGPYNGYPLMRSGCGTSKQRKNGPPERAATGGVEIAGGGDWLNIVSQTSYQRAILSRSSAQSNDVGGSTPQQGTSTCERSHKDAVSGSNSTFTLADPAAVAFPPLAVGSTSKSSFQSTERCAAVPVDISCPLPIDFLWPRAFFGRMHVATGGAAASRRDTHGMGPPAVGMEDMSSGCSLKENATKGGSVAVRETQLSSPSIDDSSTMNSLQAPYPVDWTPTLGDDLAAPGERGFRELRGLLGAVFRECCPKLFSALRVPHYFMEKGVLDDAKLRQHRGGRRQEAELSERDMIPLPLLNEINNVVDERDRSPKYTMTSQSDSSDLLDHKTAVFRDPSSLQNVPQEGQNEEDPAQIFAGLLHQLAVAGNDSSATDGVSVSFTLGNNGDSVQDSATGGEGTFSPQWLRSYSYR</sequence>
<feature type="region of interest" description="Disordered" evidence="1">
    <location>
        <begin position="60"/>
        <end position="93"/>
    </location>
</feature>
<evidence type="ECO:0000313" key="2">
    <source>
        <dbReference type="EMBL" id="SCU73175.1"/>
    </source>
</evidence>
<dbReference type="VEuPathDB" id="TriTrypDB:TEOVI_000877700"/>
<evidence type="ECO:0000256" key="1">
    <source>
        <dbReference type="SAM" id="MobiDB-lite"/>
    </source>
</evidence>
<dbReference type="EMBL" id="CZPT02002007">
    <property type="protein sequence ID" value="SCU73175.1"/>
    <property type="molecule type" value="Genomic_DNA"/>
</dbReference>
<organism evidence="2 3">
    <name type="scientific">Trypanosoma equiperdum</name>
    <dbReference type="NCBI Taxonomy" id="5694"/>
    <lineage>
        <taxon>Eukaryota</taxon>
        <taxon>Discoba</taxon>
        <taxon>Euglenozoa</taxon>
        <taxon>Kinetoplastea</taxon>
        <taxon>Metakinetoplastina</taxon>
        <taxon>Trypanosomatida</taxon>
        <taxon>Trypanosomatidae</taxon>
        <taxon>Trypanosoma</taxon>
    </lineage>
</organism>
<gene>
    <name evidence="2" type="ORF">TEOVI_000877700</name>
</gene>
<dbReference type="Proteomes" id="UP000195570">
    <property type="component" value="Unassembled WGS sequence"/>
</dbReference>
<proteinExistence type="predicted"/>
<reference evidence="2" key="1">
    <citation type="submission" date="2016-09" db="EMBL/GenBank/DDBJ databases">
        <authorList>
            <person name="Hebert L."/>
            <person name="Moumen B."/>
        </authorList>
    </citation>
    <scope>NUCLEOTIDE SEQUENCE [LARGE SCALE GENOMIC DNA]</scope>
    <source>
        <strain evidence="2">OVI</strain>
    </source>
</reference>
<dbReference type="GeneID" id="92382711"/>
<feature type="region of interest" description="Disordered" evidence="1">
    <location>
        <begin position="1"/>
        <end position="37"/>
    </location>
</feature>
<accession>A0A1G4IKU9</accession>